<feature type="region of interest" description="Disordered" evidence="1">
    <location>
        <begin position="532"/>
        <end position="566"/>
    </location>
</feature>
<keyword evidence="3" id="KW-1185">Reference proteome</keyword>
<organism evidence="2 3">
    <name type="scientific">Cutaneotrichosporon oleaginosum</name>
    <dbReference type="NCBI Taxonomy" id="879819"/>
    <lineage>
        <taxon>Eukaryota</taxon>
        <taxon>Fungi</taxon>
        <taxon>Dikarya</taxon>
        <taxon>Basidiomycota</taxon>
        <taxon>Agaricomycotina</taxon>
        <taxon>Tremellomycetes</taxon>
        <taxon>Trichosporonales</taxon>
        <taxon>Trichosporonaceae</taxon>
        <taxon>Cutaneotrichosporon</taxon>
    </lineage>
</organism>
<reference evidence="2 3" key="1">
    <citation type="submission" date="2015-03" db="EMBL/GenBank/DDBJ databases">
        <title>Genomics and transcriptomics of the oil-accumulating basidiomycete yeast T. oleaginosus allow insights into substrate utilization and the diverse evolutionary trajectories of mating systems in fungi.</title>
        <authorList>
            <consortium name="DOE Joint Genome Institute"/>
            <person name="Kourist R."/>
            <person name="Kracht O."/>
            <person name="Bracharz F."/>
            <person name="Lipzen A."/>
            <person name="Nolan M."/>
            <person name="Ohm R."/>
            <person name="Grigoriev I."/>
            <person name="Sun S."/>
            <person name="Heitman J."/>
            <person name="Bruck T."/>
            <person name="Nowrousian M."/>
        </authorList>
    </citation>
    <scope>NUCLEOTIDE SEQUENCE [LARGE SCALE GENOMIC DNA]</scope>
    <source>
        <strain evidence="2 3">IBC0246</strain>
    </source>
</reference>
<feature type="compositionally biased region" description="Pro residues" evidence="1">
    <location>
        <begin position="645"/>
        <end position="659"/>
    </location>
</feature>
<feature type="compositionally biased region" description="Polar residues" evidence="1">
    <location>
        <begin position="65"/>
        <end position="79"/>
    </location>
</feature>
<feature type="region of interest" description="Disordered" evidence="1">
    <location>
        <begin position="619"/>
        <end position="660"/>
    </location>
</feature>
<proteinExistence type="predicted"/>
<feature type="compositionally biased region" description="Low complexity" evidence="1">
    <location>
        <begin position="227"/>
        <end position="239"/>
    </location>
</feature>
<evidence type="ECO:0000256" key="1">
    <source>
        <dbReference type="SAM" id="MobiDB-lite"/>
    </source>
</evidence>
<gene>
    <name evidence="2" type="ORF">CC85DRAFT_281597</name>
</gene>
<dbReference type="STRING" id="879819.A0A0J0XZM8"/>
<feature type="region of interest" description="Disordered" evidence="1">
    <location>
        <begin position="56"/>
        <end position="79"/>
    </location>
</feature>
<accession>A0A0J0XZM8</accession>
<dbReference type="GeneID" id="28982276"/>
<evidence type="ECO:0000313" key="2">
    <source>
        <dbReference type="EMBL" id="KLT46490.1"/>
    </source>
</evidence>
<dbReference type="EMBL" id="KQ087177">
    <property type="protein sequence ID" value="KLT46490.1"/>
    <property type="molecule type" value="Genomic_DNA"/>
</dbReference>
<feature type="compositionally biased region" description="Polar residues" evidence="1">
    <location>
        <begin position="701"/>
        <end position="715"/>
    </location>
</feature>
<dbReference type="AlphaFoldDB" id="A0A0J0XZM8"/>
<evidence type="ECO:0000313" key="3">
    <source>
        <dbReference type="Proteomes" id="UP000053611"/>
    </source>
</evidence>
<dbReference type="Proteomes" id="UP000053611">
    <property type="component" value="Unassembled WGS sequence"/>
</dbReference>
<feature type="compositionally biased region" description="Low complexity" evidence="1">
    <location>
        <begin position="545"/>
        <end position="566"/>
    </location>
</feature>
<feature type="compositionally biased region" description="Pro residues" evidence="1">
    <location>
        <begin position="459"/>
        <end position="519"/>
    </location>
</feature>
<feature type="compositionally biased region" description="Pro residues" evidence="1">
    <location>
        <begin position="535"/>
        <end position="544"/>
    </location>
</feature>
<feature type="region of interest" description="Disordered" evidence="1">
    <location>
        <begin position="224"/>
        <end position="287"/>
    </location>
</feature>
<protein>
    <submittedName>
        <fullName evidence="2">Uncharacterized protein</fullName>
    </submittedName>
</protein>
<dbReference type="RefSeq" id="XP_018282981.1">
    <property type="nucleotide sequence ID" value="XM_018421673.1"/>
</dbReference>
<feature type="region of interest" description="Disordered" evidence="1">
    <location>
        <begin position="1"/>
        <end position="40"/>
    </location>
</feature>
<feature type="region of interest" description="Disordered" evidence="1">
    <location>
        <begin position="361"/>
        <end position="519"/>
    </location>
</feature>
<feature type="region of interest" description="Disordered" evidence="1">
    <location>
        <begin position="692"/>
        <end position="760"/>
    </location>
</feature>
<feature type="compositionally biased region" description="Pro residues" evidence="1">
    <location>
        <begin position="428"/>
        <end position="447"/>
    </location>
</feature>
<sequence length="760" mass="81079">MRPELFEPFEPQAKAAPPPRPPRRRGPRGPSQAQWAPDGCRSTLIHVHHQLCASSGSASLPGMSPASTPSSSGDFQLETPSVGSFDSIHGSCDNLAMPVLPPLMLHDRALALAAAARHQGLDHLLPKRVQHTHTRSLSRSRLPVPFPLPSHSMSEADAEAEAEAGLQLQDGVGSARPAVAAVFASPSNQESRASGGNNQAPHLAKFSIDIHPGLRWREGDSDLALLTSMPSPSSSSTPSYHPARTPEPEPDMNNAVPRAGTSLRRTRSSAGRPERAQHPQPPLPHLPSGSAYGVPPCPPCTPCAPCHCSRSRRPASPPLLMSMSKPMPPIPSMPPTDPLERDNELAIACAAQVAVRRRVVSVPKSPQPALHPWQSWPREKHRRSTSLGGDQVFTPPTPLTHSHPHPHSHSRTMSQRAPQPRLRTAPKLPKPMPFHIPRRAPPPPPIVVPLNANAKRVRSPPPPPSQSSPPPPPKALPALPTLPLPPLARPPPTRSLPPPPPGPPPKSALPPLPLELPPIPPLRKMVMPALFSPAIPEPLGPAPSAPSSSSASNSSRRSAALGPDSAYARYRARSRAKTLASSFPTACEPVEAAHAANGEETLAEAIAAIREAEEWDWPIPPLVRRPSKPADMSPRKLQPLTMPTLPLPMPTSPPLPVPIPGAERVEELRRVKSCAPDFDGYSMHPFAAARQTYAPRARRGSTASLAAQHSGSSLGSDGPRTPDECPSPPQFALVRGPSGLIVKPIGPQVERPARRYGTPF</sequence>
<name>A0A0J0XZM8_9TREE</name>